<dbReference type="AlphaFoldDB" id="A0A644WQ65"/>
<evidence type="ECO:0000313" key="2">
    <source>
        <dbReference type="EMBL" id="MPM05787.1"/>
    </source>
</evidence>
<accession>A0A644WQ65</accession>
<comment type="caution">
    <text evidence="2">The sequence shown here is derived from an EMBL/GenBank/DDBJ whole genome shotgun (WGS) entry which is preliminary data.</text>
</comment>
<feature type="domain" description="Lipoprotein LPP20-like" evidence="1">
    <location>
        <begin position="21"/>
        <end position="116"/>
    </location>
</feature>
<gene>
    <name evidence="2" type="ORF">SDC9_52082</name>
</gene>
<dbReference type="EMBL" id="VSSQ01001166">
    <property type="protein sequence ID" value="MPM05787.1"/>
    <property type="molecule type" value="Genomic_DNA"/>
</dbReference>
<dbReference type="InterPro" id="IPR024952">
    <property type="entry name" value="LPP20-like_dom"/>
</dbReference>
<organism evidence="2">
    <name type="scientific">bioreactor metagenome</name>
    <dbReference type="NCBI Taxonomy" id="1076179"/>
    <lineage>
        <taxon>unclassified sequences</taxon>
        <taxon>metagenomes</taxon>
        <taxon>ecological metagenomes</taxon>
    </lineage>
</organism>
<dbReference type="Pfam" id="PF02169">
    <property type="entry name" value="LPP20"/>
    <property type="match status" value="1"/>
</dbReference>
<proteinExistence type="predicted"/>
<sequence>MLVLLMQSVNMHAFFRQKTVPDWVNTQLSDPDYFVGIGSAPIYKKQNTHVERARKDALNELASEISVQLFSSNVLVTLVRNDKIKDEFNSLIRSRVSTELDGYELVSTYADKKNYWVYYRLSKQKYYEQQQLKRQAAVQNAVSYFKLASDAEKNSDFKQALVNYAKTVDAVKLYLNENIVASIDNKEENLIVQSFARLNAILSSLKIEPLLPEIHVMSSGEINRDKLTFRLVDEKGKLVSGFPLLAHYSERAIQPANMVTNEKGEVQFSIGKIRSLNKEEVFRVMPDVNAILVESSADFVVRKAILDMSINTLSVPVHITKPSIRFVVKERNVGVDISDGMVGKTFTNLGKSGGYISENSREDYVCIVETDTKPQSFNNGIYTSLLTGNIVVTDNNKKIKYIAEITPVKGMQLSPEKAGIEAYNIFVQQINTRYFREIEEAILK</sequence>
<reference evidence="2" key="1">
    <citation type="submission" date="2019-08" db="EMBL/GenBank/DDBJ databases">
        <authorList>
            <person name="Kucharzyk K."/>
            <person name="Murdoch R.W."/>
            <person name="Higgins S."/>
            <person name="Loffler F."/>
        </authorList>
    </citation>
    <scope>NUCLEOTIDE SEQUENCE</scope>
</reference>
<name>A0A644WQ65_9ZZZZ</name>
<protein>
    <recommendedName>
        <fullName evidence="1">Lipoprotein LPP20-like domain-containing protein</fullName>
    </recommendedName>
</protein>
<evidence type="ECO:0000259" key="1">
    <source>
        <dbReference type="Pfam" id="PF02169"/>
    </source>
</evidence>
<dbReference type="Gene3D" id="3.10.28.20">
    <property type="entry name" value="Acetamidase/Formamidase-like domains"/>
    <property type="match status" value="1"/>
</dbReference>